<gene>
    <name evidence="1" type="ORF">BH747_10695</name>
</gene>
<dbReference type="Proteomes" id="UP000192477">
    <property type="component" value="Unassembled WGS sequence"/>
</dbReference>
<reference evidence="1 2" key="1">
    <citation type="journal article" date="2017" name="BMC Microbiol.">
        <title>Comparative genomics of Enterococcus spp. isolated from bovine feces.</title>
        <authorList>
            <person name="Beukers A.G."/>
            <person name="Zaheer R."/>
            <person name="Goji N."/>
            <person name="Amoako K.K."/>
            <person name="Chaves A.V."/>
            <person name="Ward M.P."/>
            <person name="McAllister T.A."/>
        </authorList>
    </citation>
    <scope>NUCLEOTIDE SEQUENCE [LARGE SCALE GENOMIC DNA]</scope>
    <source>
        <strain evidence="1 2">F1129D 143</strain>
    </source>
</reference>
<accession>A0A1V8Y8U2</accession>
<sequence length="158" mass="17388">MKKNFLFYGTLVTTFMTIGSAIMPITTLASETEPLISQGATSVTKSDIQQQFNLSDDFMHSINRTISFTPTKEQQEKIDQLLNKRISGRIIGIDDVLELIAIAGAGYAAGHWAASEAHKRFGLSASSYKSNRWWWRAGISAVAGIPAAIGFDDYFYGI</sequence>
<evidence type="ECO:0000313" key="2">
    <source>
        <dbReference type="Proteomes" id="UP000192477"/>
    </source>
</evidence>
<comment type="caution">
    <text evidence="1">The sequence shown here is derived from an EMBL/GenBank/DDBJ whole genome shotgun (WGS) entry which is preliminary data.</text>
</comment>
<protein>
    <submittedName>
        <fullName evidence="1">Uncharacterized protein</fullName>
    </submittedName>
</protein>
<proteinExistence type="predicted"/>
<dbReference type="RefSeq" id="WP_179134252.1">
    <property type="nucleotide sequence ID" value="NZ_MJEA01000012.1"/>
</dbReference>
<dbReference type="EMBL" id="MJEA01000012">
    <property type="protein sequence ID" value="OQO69043.1"/>
    <property type="molecule type" value="Genomic_DNA"/>
</dbReference>
<evidence type="ECO:0000313" key="1">
    <source>
        <dbReference type="EMBL" id="OQO69043.1"/>
    </source>
</evidence>
<dbReference type="AlphaFoldDB" id="A0A1V8Y8U2"/>
<name>A0A1V8Y8U2_9ENTE</name>
<organism evidence="1 2">
    <name type="scientific">Enterococcus villorum</name>
    <dbReference type="NCBI Taxonomy" id="112904"/>
    <lineage>
        <taxon>Bacteria</taxon>
        <taxon>Bacillati</taxon>
        <taxon>Bacillota</taxon>
        <taxon>Bacilli</taxon>
        <taxon>Lactobacillales</taxon>
        <taxon>Enterococcaceae</taxon>
        <taxon>Enterococcus</taxon>
    </lineage>
</organism>